<name>A0A250FN84_9FLAO</name>
<dbReference type="EMBL" id="CP022386">
    <property type="protein sequence ID" value="ATA86632.1"/>
    <property type="molecule type" value="Genomic_DNA"/>
</dbReference>
<dbReference type="PANTHER" id="PTHR12390">
    <property type="entry name" value="UROPORPHYRINOGEN III SYNTHASE"/>
    <property type="match status" value="1"/>
</dbReference>
<dbReference type="Gene3D" id="3.40.50.10090">
    <property type="match status" value="2"/>
</dbReference>
<dbReference type="CDD" id="cd06578">
    <property type="entry name" value="HemD"/>
    <property type="match status" value="1"/>
</dbReference>
<proteinExistence type="predicted"/>
<reference evidence="3" key="1">
    <citation type="submission" date="2017-06" db="EMBL/GenBank/DDBJ databases">
        <title>Capnocytophaga spp. assemblies.</title>
        <authorList>
            <person name="Gulvik C.A."/>
        </authorList>
    </citation>
    <scope>NUCLEOTIDE SEQUENCE [LARGE SCALE GENOMIC DNA]</scope>
    <source>
        <strain evidence="3">H1496</strain>
    </source>
</reference>
<evidence type="ECO:0000259" key="1">
    <source>
        <dbReference type="Pfam" id="PF02602"/>
    </source>
</evidence>
<evidence type="ECO:0000313" key="2">
    <source>
        <dbReference type="EMBL" id="ATA86632.1"/>
    </source>
</evidence>
<dbReference type="Pfam" id="PF02602">
    <property type="entry name" value="HEM4"/>
    <property type="match status" value="1"/>
</dbReference>
<feature type="domain" description="Tetrapyrrole biosynthesis uroporphyrinogen III synthase" evidence="1">
    <location>
        <begin position="15"/>
        <end position="210"/>
    </location>
</feature>
<dbReference type="RefSeq" id="WP_002669183.1">
    <property type="nucleotide sequence ID" value="NZ_CP022386.1"/>
</dbReference>
<dbReference type="InterPro" id="IPR039793">
    <property type="entry name" value="UROS/Hem4"/>
</dbReference>
<organism evidence="2 3">
    <name type="scientific">Capnocytophaga gingivalis</name>
    <dbReference type="NCBI Taxonomy" id="1017"/>
    <lineage>
        <taxon>Bacteria</taxon>
        <taxon>Pseudomonadati</taxon>
        <taxon>Bacteroidota</taxon>
        <taxon>Flavobacteriia</taxon>
        <taxon>Flavobacteriales</taxon>
        <taxon>Flavobacteriaceae</taxon>
        <taxon>Capnocytophaga</taxon>
    </lineage>
</organism>
<dbReference type="OMA" id="NCFCVGE"/>
<protein>
    <submittedName>
        <fullName evidence="2">Uroporphyrinogen-III synthase</fullName>
    </submittedName>
</protein>
<sequence length="222" mass="24650">MIRLLSTKLLLPQEVEAFAALGFQVESLPLIRVQLSETIEAFPQADFAIFTSGNALEALQKHPAAKALAPHRAFCVGAKTRERLESAGWEVIASFGYAQQLANYLVEQYASYSFVFFCGESRMETLPKVLAKRGIPCHECLTYTTELTPKKLSKHYDGLLFFSPSAVRSFLAANSFAEEKIFCIGSTTQSALPEGVSSYIAQSPTLEGMMERCREIFNNRQT</sequence>
<dbReference type="SUPFAM" id="SSF69618">
    <property type="entry name" value="HemD-like"/>
    <property type="match status" value="1"/>
</dbReference>
<dbReference type="KEGG" id="cgh:CGC50_05285"/>
<accession>A0A250FN84</accession>
<gene>
    <name evidence="2" type="ORF">CGC50_05285</name>
</gene>
<dbReference type="GO" id="GO:0006780">
    <property type="term" value="P:uroporphyrinogen III biosynthetic process"/>
    <property type="evidence" value="ECO:0007669"/>
    <property type="project" value="InterPro"/>
</dbReference>
<dbReference type="PANTHER" id="PTHR12390:SF0">
    <property type="entry name" value="UROPORPHYRINOGEN-III SYNTHASE"/>
    <property type="match status" value="1"/>
</dbReference>
<dbReference type="InterPro" id="IPR003754">
    <property type="entry name" value="4pyrrol_synth_uPrphyn_synth"/>
</dbReference>
<evidence type="ECO:0000313" key="3">
    <source>
        <dbReference type="Proteomes" id="UP000217250"/>
    </source>
</evidence>
<dbReference type="InterPro" id="IPR036108">
    <property type="entry name" value="4pyrrol_syn_uPrphyn_synt_sf"/>
</dbReference>
<dbReference type="AlphaFoldDB" id="A0A250FN84"/>
<dbReference type="GO" id="GO:0005829">
    <property type="term" value="C:cytosol"/>
    <property type="evidence" value="ECO:0007669"/>
    <property type="project" value="TreeGrafter"/>
</dbReference>
<dbReference type="OrthoDB" id="1523900at2"/>
<dbReference type="GeneID" id="84807977"/>
<dbReference type="Proteomes" id="UP000217250">
    <property type="component" value="Chromosome"/>
</dbReference>
<dbReference type="GO" id="GO:0004852">
    <property type="term" value="F:uroporphyrinogen-III synthase activity"/>
    <property type="evidence" value="ECO:0007669"/>
    <property type="project" value="InterPro"/>
</dbReference>